<proteinExistence type="predicted"/>
<dbReference type="AlphaFoldDB" id="A0A3B5M5P3"/>
<evidence type="ECO:0000313" key="2">
    <source>
        <dbReference type="Ensembl" id="ENSXCOP00000018762.1"/>
    </source>
</evidence>
<sequence length="144" mass="16255">ANIPARIQLEKSQTDPVDSVRLGIKIAALVLCSAGVVLFHTVLCQTNQTCPTPRLWWHCTKNNTKTSEEDTVRWRQNLADVGFLFSLWQKITKYFSFRIMAQQTVIIADFAKTHKKSAASKLLFNRPNPNPNPNASSQLLQTSQ</sequence>
<evidence type="ECO:0000256" key="1">
    <source>
        <dbReference type="SAM" id="MobiDB-lite"/>
    </source>
</evidence>
<accession>A0A3B5M5P3</accession>
<feature type="compositionally biased region" description="Polar residues" evidence="1">
    <location>
        <begin position="135"/>
        <end position="144"/>
    </location>
</feature>
<reference evidence="2" key="2">
    <citation type="submission" date="2025-09" db="UniProtKB">
        <authorList>
            <consortium name="Ensembl"/>
        </authorList>
    </citation>
    <scope>IDENTIFICATION</scope>
</reference>
<dbReference type="Proteomes" id="UP000261380">
    <property type="component" value="Unplaced"/>
</dbReference>
<protein>
    <submittedName>
        <fullName evidence="2">Uncharacterized protein</fullName>
    </submittedName>
</protein>
<keyword evidence="3" id="KW-1185">Reference proteome</keyword>
<organism evidence="2 3">
    <name type="scientific">Xiphophorus couchianus</name>
    <name type="common">Monterrey platyfish</name>
    <dbReference type="NCBI Taxonomy" id="32473"/>
    <lineage>
        <taxon>Eukaryota</taxon>
        <taxon>Metazoa</taxon>
        <taxon>Chordata</taxon>
        <taxon>Craniata</taxon>
        <taxon>Vertebrata</taxon>
        <taxon>Euteleostomi</taxon>
        <taxon>Actinopterygii</taxon>
        <taxon>Neopterygii</taxon>
        <taxon>Teleostei</taxon>
        <taxon>Neoteleostei</taxon>
        <taxon>Acanthomorphata</taxon>
        <taxon>Ovalentaria</taxon>
        <taxon>Atherinomorphae</taxon>
        <taxon>Cyprinodontiformes</taxon>
        <taxon>Poeciliidae</taxon>
        <taxon>Poeciliinae</taxon>
        <taxon>Xiphophorus</taxon>
    </lineage>
</organism>
<evidence type="ECO:0000313" key="3">
    <source>
        <dbReference type="Proteomes" id="UP000261380"/>
    </source>
</evidence>
<dbReference type="Ensembl" id="ENSXCOT00000018998.1">
    <property type="protein sequence ID" value="ENSXCOP00000018762.1"/>
    <property type="gene ID" value="ENSXCOG00000014124.1"/>
</dbReference>
<feature type="region of interest" description="Disordered" evidence="1">
    <location>
        <begin position="122"/>
        <end position="144"/>
    </location>
</feature>
<reference evidence="2" key="1">
    <citation type="submission" date="2025-08" db="UniProtKB">
        <authorList>
            <consortium name="Ensembl"/>
        </authorList>
    </citation>
    <scope>IDENTIFICATION</scope>
</reference>
<name>A0A3B5M5P3_9TELE</name>